<protein>
    <submittedName>
        <fullName evidence="1">Uncharacterized protein</fullName>
    </submittedName>
</protein>
<reference evidence="1 2" key="1">
    <citation type="journal article" date="2014" name="Genome Biol. Evol.">
        <title>The genome of the myxosporean Thelohanellus kitauei shows adaptations to nutrient acquisition within its fish host.</title>
        <authorList>
            <person name="Yang Y."/>
            <person name="Xiong J."/>
            <person name="Zhou Z."/>
            <person name="Huo F."/>
            <person name="Miao W."/>
            <person name="Ran C."/>
            <person name="Liu Y."/>
            <person name="Zhang J."/>
            <person name="Feng J."/>
            <person name="Wang M."/>
            <person name="Wang M."/>
            <person name="Wang L."/>
            <person name="Yao B."/>
        </authorList>
    </citation>
    <scope>NUCLEOTIDE SEQUENCE [LARGE SCALE GENOMIC DNA]</scope>
    <source>
        <strain evidence="1">Wuqing</strain>
    </source>
</reference>
<dbReference type="Proteomes" id="UP000031668">
    <property type="component" value="Unassembled WGS sequence"/>
</dbReference>
<evidence type="ECO:0000313" key="1">
    <source>
        <dbReference type="EMBL" id="KII62591.1"/>
    </source>
</evidence>
<comment type="caution">
    <text evidence="1">The sequence shown here is derived from an EMBL/GenBank/DDBJ whole genome shotgun (WGS) entry which is preliminary data.</text>
</comment>
<name>A0A0C2MLW2_THEKT</name>
<accession>A0A0C2MLW2</accession>
<evidence type="ECO:0000313" key="2">
    <source>
        <dbReference type="Proteomes" id="UP000031668"/>
    </source>
</evidence>
<dbReference type="EMBL" id="JWZT01004934">
    <property type="protein sequence ID" value="KII62591.1"/>
    <property type="molecule type" value="Genomic_DNA"/>
</dbReference>
<dbReference type="AlphaFoldDB" id="A0A0C2MLW2"/>
<keyword evidence="2" id="KW-1185">Reference proteome</keyword>
<gene>
    <name evidence="1" type="ORF">RF11_13624</name>
</gene>
<sequence>MNRVFLGSTLSNINEFLAKVTTVPREVMKLTLVRDGFRFQHNHVAFHDWSIPGKMTLRYSPFLSPEKICFQDKILFLEEMAQGMEPMASYHGWCILVDS</sequence>
<proteinExistence type="predicted"/>
<organism evidence="1 2">
    <name type="scientific">Thelohanellus kitauei</name>
    <name type="common">Myxosporean</name>
    <dbReference type="NCBI Taxonomy" id="669202"/>
    <lineage>
        <taxon>Eukaryota</taxon>
        <taxon>Metazoa</taxon>
        <taxon>Cnidaria</taxon>
        <taxon>Myxozoa</taxon>
        <taxon>Myxosporea</taxon>
        <taxon>Bivalvulida</taxon>
        <taxon>Platysporina</taxon>
        <taxon>Myxobolidae</taxon>
        <taxon>Thelohanellus</taxon>
    </lineage>
</organism>